<keyword evidence="3" id="KW-1185">Reference proteome</keyword>
<dbReference type="HOGENOM" id="CLU_048902_0_0_1"/>
<feature type="region of interest" description="Disordered" evidence="1">
    <location>
        <begin position="80"/>
        <end position="100"/>
    </location>
</feature>
<reference evidence="2 3" key="1">
    <citation type="journal article" date="2012" name="PLoS Pathog.">
        <title>Diverse lifestyles and strategies of plant pathogenesis encoded in the genomes of eighteen Dothideomycetes fungi.</title>
        <authorList>
            <person name="Ohm R.A."/>
            <person name="Feau N."/>
            <person name="Henrissat B."/>
            <person name="Schoch C.L."/>
            <person name="Horwitz B.A."/>
            <person name="Barry K.W."/>
            <person name="Condon B.J."/>
            <person name="Copeland A.C."/>
            <person name="Dhillon B."/>
            <person name="Glaser F."/>
            <person name="Hesse C.N."/>
            <person name="Kosti I."/>
            <person name="LaButti K."/>
            <person name="Lindquist E.A."/>
            <person name="Lucas S."/>
            <person name="Salamov A.A."/>
            <person name="Bradshaw R.E."/>
            <person name="Ciuffetti L."/>
            <person name="Hamelin R.C."/>
            <person name="Kema G.H.J."/>
            <person name="Lawrence C."/>
            <person name="Scott J.A."/>
            <person name="Spatafora J.W."/>
            <person name="Turgeon B.G."/>
            <person name="de Wit P.J.G.M."/>
            <person name="Zhong S."/>
            <person name="Goodwin S.B."/>
            <person name="Grigoriev I.V."/>
        </authorList>
    </citation>
    <scope>NUCLEOTIDE SEQUENCE [LARGE SCALE GENOMIC DNA]</scope>
    <source>
        <strain evidence="3">ND90Pr / ATCC 201652</strain>
    </source>
</reference>
<sequence length="308" mass="35577">MKSHHTYEYMGLTPEAARLIYNDGKKIRDGIMDNYGEEFDSEFLECSLEAYLVQRVTEVCDDEIFGNYFRTLEHVNEHVLEQEQSLGPNPRRRATEDDVVIPPPPGHRVLFKSVEFHKAQAVFGTEETDNGEMSQELNLLPLLSSRYSTDLCRYGGLYLTDALWVAKAHALYPKRTCPPADIRTLELHAPNEHFDKLKSHRCGNSISKHLMKIQSAFQILHAPCTTQNYRLGHWNQITDRHLLTRMITDEYGAPKQEVAMQYVWPNPEAIFDLSEDCKDKTRLGKPLKDWSLVKELEKNTLVKERSVL</sequence>
<organism evidence="2 3">
    <name type="scientific">Cochliobolus sativus (strain ND90Pr / ATCC 201652)</name>
    <name type="common">Common root rot and spot blotch fungus</name>
    <name type="synonym">Bipolaris sorokiniana</name>
    <dbReference type="NCBI Taxonomy" id="665912"/>
    <lineage>
        <taxon>Eukaryota</taxon>
        <taxon>Fungi</taxon>
        <taxon>Dikarya</taxon>
        <taxon>Ascomycota</taxon>
        <taxon>Pezizomycotina</taxon>
        <taxon>Dothideomycetes</taxon>
        <taxon>Pleosporomycetidae</taxon>
        <taxon>Pleosporales</taxon>
        <taxon>Pleosporineae</taxon>
        <taxon>Pleosporaceae</taxon>
        <taxon>Bipolaris</taxon>
    </lineage>
</organism>
<dbReference type="EMBL" id="KB445639">
    <property type="protein sequence ID" value="EMD67740.1"/>
    <property type="molecule type" value="Genomic_DNA"/>
</dbReference>
<reference evidence="3" key="2">
    <citation type="journal article" date="2013" name="PLoS Genet.">
        <title>Comparative genome structure, secondary metabolite, and effector coding capacity across Cochliobolus pathogens.</title>
        <authorList>
            <person name="Condon B.J."/>
            <person name="Leng Y."/>
            <person name="Wu D."/>
            <person name="Bushley K.E."/>
            <person name="Ohm R.A."/>
            <person name="Otillar R."/>
            <person name="Martin J."/>
            <person name="Schackwitz W."/>
            <person name="Grimwood J."/>
            <person name="MohdZainudin N."/>
            <person name="Xue C."/>
            <person name="Wang R."/>
            <person name="Manning V.A."/>
            <person name="Dhillon B."/>
            <person name="Tu Z.J."/>
            <person name="Steffenson B.J."/>
            <person name="Salamov A."/>
            <person name="Sun H."/>
            <person name="Lowry S."/>
            <person name="LaButti K."/>
            <person name="Han J."/>
            <person name="Copeland A."/>
            <person name="Lindquist E."/>
            <person name="Barry K."/>
            <person name="Schmutz J."/>
            <person name="Baker S.E."/>
            <person name="Ciuffetti L.M."/>
            <person name="Grigoriev I.V."/>
            <person name="Zhong S."/>
            <person name="Turgeon B.G."/>
        </authorList>
    </citation>
    <scope>NUCLEOTIDE SEQUENCE [LARGE SCALE GENOMIC DNA]</scope>
    <source>
        <strain evidence="3">ND90Pr / ATCC 201652</strain>
    </source>
</reference>
<accession>M2SZK3</accession>
<evidence type="ECO:0000256" key="1">
    <source>
        <dbReference type="SAM" id="MobiDB-lite"/>
    </source>
</evidence>
<name>M2SZK3_COCSN</name>
<dbReference type="STRING" id="665912.M2SZK3"/>
<dbReference type="eggNOG" id="ENOG502SPYJ">
    <property type="taxonomic scope" value="Eukaryota"/>
</dbReference>
<evidence type="ECO:0000313" key="3">
    <source>
        <dbReference type="Proteomes" id="UP000016934"/>
    </source>
</evidence>
<dbReference type="OrthoDB" id="5429780at2759"/>
<evidence type="ECO:0000313" key="2">
    <source>
        <dbReference type="EMBL" id="EMD67740.1"/>
    </source>
</evidence>
<dbReference type="RefSeq" id="XP_007696453.1">
    <property type="nucleotide sequence ID" value="XM_007698263.1"/>
</dbReference>
<dbReference type="GeneID" id="19135000"/>
<gene>
    <name evidence="2" type="ORF">COCSADRAFT_24085</name>
</gene>
<proteinExistence type="predicted"/>
<dbReference type="Proteomes" id="UP000016934">
    <property type="component" value="Unassembled WGS sequence"/>
</dbReference>
<dbReference type="KEGG" id="bsc:COCSADRAFT_24085"/>
<protein>
    <submittedName>
        <fullName evidence="2">Uncharacterized protein</fullName>
    </submittedName>
</protein>
<dbReference type="AlphaFoldDB" id="M2SZK3"/>